<dbReference type="Proteomes" id="UP001239111">
    <property type="component" value="Chromosome 2"/>
</dbReference>
<keyword evidence="2" id="KW-1185">Reference proteome</keyword>
<name>A0ACC2NUT3_9HYME</name>
<proteinExistence type="predicted"/>
<sequence>MDLTDNVFTRNLELESCKASLTFVQKEIGDVSCVVWDAAIALAKYLDFSNSETKWLSGKKVLELGAGLGCAGLTAACLGANVILSDLEGTLPLLQQNIQINETQWKNFGGSAKAVVLEWGKPCDLEFHPEIVLATDCVYYEESIKPFLDTLETYCNKGASVILSQEERDTPVQILVWETFLTELKSKFQISYIPQSEQHPVYSCSDIHLMRISKRPDS</sequence>
<evidence type="ECO:0000313" key="2">
    <source>
        <dbReference type="Proteomes" id="UP001239111"/>
    </source>
</evidence>
<reference evidence="1" key="1">
    <citation type="submission" date="2023-04" db="EMBL/GenBank/DDBJ databases">
        <title>A chromosome-level genome assembly of the parasitoid wasp Eretmocerus hayati.</title>
        <authorList>
            <person name="Zhong Y."/>
            <person name="Liu S."/>
            <person name="Liu Y."/>
        </authorList>
    </citation>
    <scope>NUCLEOTIDE SEQUENCE</scope>
    <source>
        <strain evidence="1">ZJU_SS_LIU_2023</strain>
    </source>
</reference>
<gene>
    <name evidence="1" type="ORF">QAD02_010650</name>
</gene>
<accession>A0ACC2NUT3</accession>
<evidence type="ECO:0000313" key="1">
    <source>
        <dbReference type="EMBL" id="KAJ8674864.1"/>
    </source>
</evidence>
<comment type="caution">
    <text evidence="1">The sequence shown here is derived from an EMBL/GenBank/DDBJ whole genome shotgun (WGS) entry which is preliminary data.</text>
</comment>
<dbReference type="EMBL" id="CM056742">
    <property type="protein sequence ID" value="KAJ8674864.1"/>
    <property type="molecule type" value="Genomic_DNA"/>
</dbReference>
<organism evidence="1 2">
    <name type="scientific">Eretmocerus hayati</name>
    <dbReference type="NCBI Taxonomy" id="131215"/>
    <lineage>
        <taxon>Eukaryota</taxon>
        <taxon>Metazoa</taxon>
        <taxon>Ecdysozoa</taxon>
        <taxon>Arthropoda</taxon>
        <taxon>Hexapoda</taxon>
        <taxon>Insecta</taxon>
        <taxon>Pterygota</taxon>
        <taxon>Neoptera</taxon>
        <taxon>Endopterygota</taxon>
        <taxon>Hymenoptera</taxon>
        <taxon>Apocrita</taxon>
        <taxon>Proctotrupomorpha</taxon>
        <taxon>Chalcidoidea</taxon>
        <taxon>Aphelinidae</taxon>
        <taxon>Aphelininae</taxon>
        <taxon>Eretmocerus</taxon>
    </lineage>
</organism>
<protein>
    <submittedName>
        <fullName evidence="1">Uncharacterized protein</fullName>
    </submittedName>
</protein>